<feature type="compositionally biased region" description="Basic and acidic residues" evidence="1">
    <location>
        <begin position="132"/>
        <end position="159"/>
    </location>
</feature>
<dbReference type="Gene3D" id="3.30.70.100">
    <property type="match status" value="2"/>
</dbReference>
<dbReference type="PANTHER" id="PTHR46413">
    <property type="entry name" value="HEAVY METAL-ASSOCIATED ISOPRENYLATED PLANT PROTEIN 6"/>
    <property type="match status" value="1"/>
</dbReference>
<feature type="region of interest" description="Disordered" evidence="1">
    <location>
        <begin position="1"/>
        <end position="59"/>
    </location>
</feature>
<keyword evidence="3" id="KW-1185">Reference proteome</keyword>
<proteinExistence type="predicted"/>
<evidence type="ECO:0000313" key="4">
    <source>
        <dbReference type="RefSeq" id="XP_004506054.1"/>
    </source>
</evidence>
<reference evidence="4" key="2">
    <citation type="submission" date="2025-08" db="UniProtKB">
        <authorList>
            <consortium name="RefSeq"/>
        </authorList>
    </citation>
    <scope>IDENTIFICATION</scope>
    <source>
        <tissue evidence="4">Etiolated seedlings</tissue>
    </source>
</reference>
<gene>
    <name evidence="4" type="primary">LOC101505360</name>
</gene>
<protein>
    <submittedName>
        <fullName evidence="4">Heavy metal-associated isoprenylated plant protein 3-like</fullName>
    </submittedName>
</protein>
<reference evidence="3" key="1">
    <citation type="journal article" date="2013" name="Nat. Biotechnol.">
        <title>Draft genome sequence of chickpea (Cicer arietinum) provides a resource for trait improvement.</title>
        <authorList>
            <person name="Varshney R.K."/>
            <person name="Song C."/>
            <person name="Saxena R.K."/>
            <person name="Azam S."/>
            <person name="Yu S."/>
            <person name="Sharpe A.G."/>
            <person name="Cannon S."/>
            <person name="Baek J."/>
            <person name="Rosen B.D."/>
            <person name="Tar'an B."/>
            <person name="Millan T."/>
            <person name="Zhang X."/>
            <person name="Ramsay L.D."/>
            <person name="Iwata A."/>
            <person name="Wang Y."/>
            <person name="Nelson W."/>
            <person name="Farmer A.D."/>
            <person name="Gaur P.M."/>
            <person name="Soderlund C."/>
            <person name="Penmetsa R.V."/>
            <person name="Xu C."/>
            <person name="Bharti A.K."/>
            <person name="He W."/>
            <person name="Winter P."/>
            <person name="Zhao S."/>
            <person name="Hane J.K."/>
            <person name="Carrasquilla-Garcia N."/>
            <person name="Condie J.A."/>
            <person name="Upadhyaya H.D."/>
            <person name="Luo M.C."/>
            <person name="Thudi M."/>
            <person name="Gowda C.L."/>
            <person name="Singh N.P."/>
            <person name="Lichtenzveig J."/>
            <person name="Gali K.K."/>
            <person name="Rubio J."/>
            <person name="Nadarajan N."/>
            <person name="Dolezel J."/>
            <person name="Bansal K.C."/>
            <person name="Xu X."/>
            <person name="Edwards D."/>
            <person name="Zhang G."/>
            <person name="Kahl G."/>
            <person name="Gil J."/>
            <person name="Singh K.B."/>
            <person name="Datta S.K."/>
            <person name="Jackson S.A."/>
            <person name="Wang J."/>
            <person name="Cook D.R."/>
        </authorList>
    </citation>
    <scope>NUCLEOTIDE SEQUENCE [LARGE SCALE GENOMIC DNA]</scope>
    <source>
        <strain evidence="3">cv. CDC Frontier</strain>
    </source>
</reference>
<dbReference type="InterPro" id="IPR036163">
    <property type="entry name" value="HMA_dom_sf"/>
</dbReference>
<dbReference type="KEGG" id="cam:101505360"/>
<dbReference type="Proteomes" id="UP000087171">
    <property type="component" value="Chromosome Ca6"/>
</dbReference>
<dbReference type="RefSeq" id="XP_004506054.1">
    <property type="nucleotide sequence ID" value="XM_004505997.3"/>
</dbReference>
<evidence type="ECO:0000313" key="3">
    <source>
        <dbReference type="Proteomes" id="UP000087171"/>
    </source>
</evidence>
<feature type="region of interest" description="Disordered" evidence="1">
    <location>
        <begin position="229"/>
        <end position="273"/>
    </location>
</feature>
<dbReference type="GO" id="GO:0046872">
    <property type="term" value="F:metal ion binding"/>
    <property type="evidence" value="ECO:0007669"/>
    <property type="project" value="InterPro"/>
</dbReference>
<feature type="domain" description="HMA" evidence="2">
    <location>
        <begin position="163"/>
        <end position="226"/>
    </location>
</feature>
<feature type="compositionally biased region" description="Low complexity" evidence="1">
    <location>
        <begin position="10"/>
        <end position="51"/>
    </location>
</feature>
<organism evidence="3 4">
    <name type="scientific">Cicer arietinum</name>
    <name type="common">Chickpea</name>
    <name type="synonym">Garbanzo</name>
    <dbReference type="NCBI Taxonomy" id="3827"/>
    <lineage>
        <taxon>Eukaryota</taxon>
        <taxon>Viridiplantae</taxon>
        <taxon>Streptophyta</taxon>
        <taxon>Embryophyta</taxon>
        <taxon>Tracheophyta</taxon>
        <taxon>Spermatophyta</taxon>
        <taxon>Magnoliopsida</taxon>
        <taxon>eudicotyledons</taxon>
        <taxon>Gunneridae</taxon>
        <taxon>Pentapetalae</taxon>
        <taxon>rosids</taxon>
        <taxon>fabids</taxon>
        <taxon>Fabales</taxon>
        <taxon>Fabaceae</taxon>
        <taxon>Papilionoideae</taxon>
        <taxon>50 kb inversion clade</taxon>
        <taxon>NPAAA clade</taxon>
        <taxon>Hologalegina</taxon>
        <taxon>IRL clade</taxon>
        <taxon>Cicereae</taxon>
        <taxon>Cicer</taxon>
    </lineage>
</organism>
<feature type="compositionally biased region" description="Basic and acidic residues" evidence="1">
    <location>
        <begin position="229"/>
        <end position="238"/>
    </location>
</feature>
<dbReference type="Pfam" id="PF00403">
    <property type="entry name" value="HMA"/>
    <property type="match status" value="2"/>
</dbReference>
<dbReference type="OrthoDB" id="773760at2759"/>
<dbReference type="CDD" id="cd00371">
    <property type="entry name" value="HMA"/>
    <property type="match status" value="2"/>
</dbReference>
<sequence>MAKKKKNKGNAENNNHNHKNNNNNNNNYNNNNNNNDDNNSNDDNNNNNNNGGKKEENNNNNTTVLKVAMHCDGCASKIIKHLHSIKGVETVKAESETGKVTVTGNVDPTKLRDNLAEKTKKNVELISPQPKKGKEKENKENESNKISDDKKTDDKKNKDKETVSTAVLKMSLHCQGCCDKIGKMVSKTKGVLEIAIDKEKETVTVKGTMDVKALVENLTEKFKRKVEIVPSKKDKEGGEGGEGGGGKKKNKNKGGGGGGGGGEGGANNDNNEGGEVKIIEYSVQPPFGHGNEYVRVEGYNYPQVYEELLHMHMHSQPPQMFSDENPNACLIM</sequence>
<dbReference type="GeneID" id="101505360"/>
<evidence type="ECO:0000256" key="1">
    <source>
        <dbReference type="SAM" id="MobiDB-lite"/>
    </source>
</evidence>
<dbReference type="PaxDb" id="3827-XP_004506054.1"/>
<evidence type="ECO:0000259" key="2">
    <source>
        <dbReference type="PROSITE" id="PS50846"/>
    </source>
</evidence>
<name>A0A1S2YKM7_CICAR</name>
<feature type="domain" description="HMA" evidence="2">
    <location>
        <begin position="60"/>
        <end position="123"/>
    </location>
</feature>
<accession>A0A1S2YKM7</accession>
<feature type="region of interest" description="Disordered" evidence="1">
    <location>
        <begin position="119"/>
        <end position="159"/>
    </location>
</feature>
<dbReference type="PANTHER" id="PTHR46413:SF2">
    <property type="entry name" value="HEAVY METAL-ASSOCIATED ISOPRENYLATED PLANT PROTEIN 3"/>
    <property type="match status" value="1"/>
</dbReference>
<dbReference type="AlphaFoldDB" id="A0A1S2YKM7"/>
<feature type="compositionally biased region" description="Gly residues" evidence="1">
    <location>
        <begin position="253"/>
        <end position="265"/>
    </location>
</feature>
<dbReference type="PROSITE" id="PS50846">
    <property type="entry name" value="HMA_2"/>
    <property type="match status" value="2"/>
</dbReference>
<dbReference type="SUPFAM" id="SSF55008">
    <property type="entry name" value="HMA, heavy metal-associated domain"/>
    <property type="match status" value="2"/>
</dbReference>
<dbReference type="STRING" id="3827.A0A1S2YKM7"/>
<dbReference type="InterPro" id="IPR044594">
    <property type="entry name" value="HIPP01/3/5/6"/>
</dbReference>
<dbReference type="InterPro" id="IPR006121">
    <property type="entry name" value="HMA_dom"/>
</dbReference>
<dbReference type="eggNOG" id="KOG1603">
    <property type="taxonomic scope" value="Eukaryota"/>
</dbReference>